<evidence type="ECO:0000313" key="1">
    <source>
        <dbReference type="EMBL" id="KAH8005449.1"/>
    </source>
</evidence>
<organism evidence="1 2">
    <name type="scientific">Sphaerodactylus townsendi</name>
    <dbReference type="NCBI Taxonomy" id="933632"/>
    <lineage>
        <taxon>Eukaryota</taxon>
        <taxon>Metazoa</taxon>
        <taxon>Chordata</taxon>
        <taxon>Craniata</taxon>
        <taxon>Vertebrata</taxon>
        <taxon>Euteleostomi</taxon>
        <taxon>Lepidosauria</taxon>
        <taxon>Squamata</taxon>
        <taxon>Bifurcata</taxon>
        <taxon>Gekkota</taxon>
        <taxon>Sphaerodactylidae</taxon>
        <taxon>Sphaerodactylus</taxon>
    </lineage>
</organism>
<evidence type="ECO:0000313" key="2">
    <source>
        <dbReference type="Proteomes" id="UP000827872"/>
    </source>
</evidence>
<gene>
    <name evidence="1" type="ORF">K3G42_027554</name>
</gene>
<keyword evidence="2" id="KW-1185">Reference proteome</keyword>
<reference evidence="1" key="1">
    <citation type="submission" date="2021-08" db="EMBL/GenBank/DDBJ databases">
        <title>The first chromosome-level gecko genome reveals the dynamic sex chromosomes of Neotropical dwarf geckos (Sphaerodactylidae: Sphaerodactylus).</title>
        <authorList>
            <person name="Pinto B.J."/>
            <person name="Keating S.E."/>
            <person name="Gamble T."/>
        </authorList>
    </citation>
    <scope>NUCLEOTIDE SEQUENCE</scope>
    <source>
        <strain evidence="1">TG3544</strain>
    </source>
</reference>
<dbReference type="EMBL" id="CM037617">
    <property type="protein sequence ID" value="KAH8005449.1"/>
    <property type="molecule type" value="Genomic_DNA"/>
</dbReference>
<accession>A0ACB8FJJ0</accession>
<proteinExistence type="predicted"/>
<dbReference type="Proteomes" id="UP000827872">
    <property type="component" value="Linkage Group LG04"/>
</dbReference>
<sequence>MLPRIGALLWALLELVPPLGAGAADGKARGCGEVRQAYGAKGFSLANSPYQEIAGLTGKAGKFLVPLVLECRRGCFPAEQQMGSRCGRADRAHVALSGSDDPAAQLESGLCLPVLV</sequence>
<comment type="caution">
    <text evidence="1">The sequence shown here is derived from an EMBL/GenBank/DDBJ whole genome shotgun (WGS) entry which is preliminary data.</text>
</comment>
<name>A0ACB8FJJ0_9SAUR</name>
<protein>
    <submittedName>
        <fullName evidence="1">Uncharacterized protein</fullName>
    </submittedName>
</protein>